<keyword evidence="1" id="KW-0812">Transmembrane</keyword>
<gene>
    <name evidence="2" type="ORF">DI586_03280</name>
</gene>
<evidence type="ECO:0000313" key="3">
    <source>
        <dbReference type="Proteomes" id="UP000249739"/>
    </source>
</evidence>
<keyword evidence="1" id="KW-0472">Membrane</keyword>
<dbReference type="Proteomes" id="UP000249739">
    <property type="component" value="Unassembled WGS sequence"/>
</dbReference>
<dbReference type="InterPro" id="IPR012902">
    <property type="entry name" value="N_methyl_site"/>
</dbReference>
<feature type="transmembrane region" description="Helical" evidence="1">
    <location>
        <begin position="12"/>
        <end position="32"/>
    </location>
</feature>
<evidence type="ECO:0000313" key="2">
    <source>
        <dbReference type="EMBL" id="PZP56535.1"/>
    </source>
</evidence>
<dbReference type="AlphaFoldDB" id="A0A2W5FKH5"/>
<dbReference type="SUPFAM" id="SSF54523">
    <property type="entry name" value="Pili subunits"/>
    <property type="match status" value="1"/>
</dbReference>
<accession>A0A2W5FKH5</accession>
<evidence type="ECO:0000256" key="1">
    <source>
        <dbReference type="SAM" id="Phobius"/>
    </source>
</evidence>
<name>A0A2W5FKH5_9BACT</name>
<dbReference type="EMBL" id="QFOT01000022">
    <property type="protein sequence ID" value="PZP56535.1"/>
    <property type="molecule type" value="Genomic_DNA"/>
</dbReference>
<protein>
    <recommendedName>
        <fullName evidence="4">Prepilin-type N-terminal cleavage/methylation domain-containing protein</fullName>
    </recommendedName>
</protein>
<reference evidence="2 3" key="1">
    <citation type="submission" date="2017-08" db="EMBL/GenBank/DDBJ databases">
        <title>Infants hospitalized years apart are colonized by the same room-sourced microbial strains.</title>
        <authorList>
            <person name="Brooks B."/>
            <person name="Olm M.R."/>
            <person name="Firek B.A."/>
            <person name="Baker R."/>
            <person name="Thomas B.C."/>
            <person name="Morowitz M.J."/>
            <person name="Banfield J.F."/>
        </authorList>
    </citation>
    <scope>NUCLEOTIDE SEQUENCE [LARGE SCALE GENOMIC DNA]</scope>
    <source>
        <strain evidence="2">S2_006_000_R2_64</strain>
    </source>
</reference>
<keyword evidence="1" id="KW-1133">Transmembrane helix</keyword>
<dbReference type="Pfam" id="PF07963">
    <property type="entry name" value="N_methyl"/>
    <property type="match status" value="1"/>
</dbReference>
<dbReference type="Gene3D" id="3.30.700.10">
    <property type="entry name" value="Glycoprotein, Type 4 Pilin"/>
    <property type="match status" value="1"/>
</dbReference>
<evidence type="ECO:0008006" key="4">
    <source>
        <dbReference type="Google" id="ProtNLM"/>
    </source>
</evidence>
<dbReference type="NCBIfam" id="TIGR02532">
    <property type="entry name" value="IV_pilin_GFxxxE"/>
    <property type="match status" value="1"/>
</dbReference>
<comment type="caution">
    <text evidence="2">The sequence shown here is derived from an EMBL/GenBank/DDBJ whole genome shotgun (WGS) entry which is preliminary data.</text>
</comment>
<organism evidence="2 3">
    <name type="scientific">Micavibrio aeruginosavorus</name>
    <dbReference type="NCBI Taxonomy" id="349221"/>
    <lineage>
        <taxon>Bacteria</taxon>
        <taxon>Pseudomonadati</taxon>
        <taxon>Bdellovibrionota</taxon>
        <taxon>Bdellovibrionia</taxon>
        <taxon>Bdellovibrionales</taxon>
        <taxon>Pseudobdellovibrionaceae</taxon>
        <taxon>Micavibrio</taxon>
    </lineage>
</organism>
<dbReference type="InterPro" id="IPR045584">
    <property type="entry name" value="Pilin-like"/>
</dbReference>
<sequence length="254" mass="27079">MIKHSPRRQHGFTLVELSIVMIIIGLLIGGILKGQQLIENSRINATISQVKAFQAATNTFRDSYGGLPGDIFSAPAMLPNCNAGTFCVGGNGNLKIGATINYYEDPSGDNENTQFWKHLALADLLGGITPGAAPSAPEWGKTHPSAPLLGGFLIEHAVGAGDAWSPSMNRAERNWFKMRQNVTGNDAGGHGEHPITPRVGKIIDTRIDDGMPGYGVVQAHDTGPTNDAGCEGPTPYDESFTSGNCIMFFLLETK</sequence>
<proteinExistence type="predicted"/>
<dbReference type="PROSITE" id="PS00409">
    <property type="entry name" value="PROKAR_NTER_METHYL"/>
    <property type="match status" value="1"/>
</dbReference>